<dbReference type="SMART" id="SM00471">
    <property type="entry name" value="HDc"/>
    <property type="match status" value="1"/>
</dbReference>
<name>A0A419TAA8_9FIRM</name>
<evidence type="ECO:0000313" key="3">
    <source>
        <dbReference type="EMBL" id="RKD34387.1"/>
    </source>
</evidence>
<protein>
    <submittedName>
        <fullName evidence="3">Phosphohydrolase</fullName>
    </submittedName>
</protein>
<feature type="domain" description="HD" evidence="1">
    <location>
        <begin position="29"/>
        <end position="151"/>
    </location>
</feature>
<dbReference type="RefSeq" id="WP_120166229.1">
    <property type="nucleotide sequence ID" value="NZ_MCIB01000001.1"/>
</dbReference>
<evidence type="ECO:0000259" key="1">
    <source>
        <dbReference type="PROSITE" id="PS51831"/>
    </source>
</evidence>
<evidence type="ECO:0000313" key="4">
    <source>
        <dbReference type="Proteomes" id="UP000284177"/>
    </source>
</evidence>
<organism evidence="3 4">
    <name type="scientific">Thermohalobacter berrensis</name>
    <dbReference type="NCBI Taxonomy" id="99594"/>
    <lineage>
        <taxon>Bacteria</taxon>
        <taxon>Bacillati</taxon>
        <taxon>Bacillota</taxon>
        <taxon>Tissierellia</taxon>
        <taxon>Tissierellales</taxon>
        <taxon>Thermohalobacteraceae</taxon>
        <taxon>Thermohalobacter</taxon>
    </lineage>
</organism>
<dbReference type="GO" id="GO:0016787">
    <property type="term" value="F:hydrolase activity"/>
    <property type="evidence" value="ECO:0007669"/>
    <property type="project" value="UniProtKB-KW"/>
</dbReference>
<dbReference type="InterPro" id="IPR003607">
    <property type="entry name" value="HD/PDEase_dom"/>
</dbReference>
<dbReference type="Pfam" id="PF13487">
    <property type="entry name" value="HD_5"/>
    <property type="match status" value="1"/>
</dbReference>
<dbReference type="InterPro" id="IPR006675">
    <property type="entry name" value="HDIG_dom"/>
</dbReference>
<dbReference type="SUPFAM" id="SSF109604">
    <property type="entry name" value="HD-domain/PDEase-like"/>
    <property type="match status" value="1"/>
</dbReference>
<dbReference type="CDD" id="cd00077">
    <property type="entry name" value="HDc"/>
    <property type="match status" value="1"/>
</dbReference>
<keyword evidence="3" id="KW-0378">Hydrolase</keyword>
<accession>A0A419TAA8</accession>
<proteinExistence type="predicted"/>
<feature type="domain" description="HD-GYP" evidence="2">
    <location>
        <begin position="7"/>
        <end position="200"/>
    </location>
</feature>
<comment type="caution">
    <text evidence="3">The sequence shown here is derived from an EMBL/GenBank/DDBJ whole genome shotgun (WGS) entry which is preliminary data.</text>
</comment>
<dbReference type="PROSITE" id="PS51831">
    <property type="entry name" value="HD"/>
    <property type="match status" value="1"/>
</dbReference>
<dbReference type="InterPro" id="IPR006674">
    <property type="entry name" value="HD_domain"/>
</dbReference>
<gene>
    <name evidence="3" type="ORF">BET03_00715</name>
</gene>
<keyword evidence="4" id="KW-1185">Reference proteome</keyword>
<sequence length="200" mass="23374">MYNFKIKNNISYEIMLCLVASLEAKDRYTSGHSKRVAQMTYELCKSIGLKEYEIEQVYIAAKLHDIGKISVPNSILNKKTPLDKKEWEKIMEHPAIGYSILSQSNNLKNVAKIVLHHHEWWDGKGYPHKIKGEDIPISSRIISICDSIDAMLSERPYRKRLTFKECLNEIHNNKGTQFDPYLVDKVEMLWPKFKNLFRES</sequence>
<dbReference type="InterPro" id="IPR037522">
    <property type="entry name" value="HD_GYP_dom"/>
</dbReference>
<dbReference type="PROSITE" id="PS51832">
    <property type="entry name" value="HD_GYP"/>
    <property type="match status" value="1"/>
</dbReference>
<dbReference type="OrthoDB" id="9804747at2"/>
<dbReference type="Gene3D" id="1.10.3210.10">
    <property type="entry name" value="Hypothetical protein af1432"/>
    <property type="match status" value="1"/>
</dbReference>
<dbReference type="AlphaFoldDB" id="A0A419TAA8"/>
<dbReference type="Proteomes" id="UP000284177">
    <property type="component" value="Unassembled WGS sequence"/>
</dbReference>
<evidence type="ECO:0000259" key="2">
    <source>
        <dbReference type="PROSITE" id="PS51832"/>
    </source>
</evidence>
<dbReference type="PANTHER" id="PTHR43155">
    <property type="entry name" value="CYCLIC DI-GMP PHOSPHODIESTERASE PA4108-RELATED"/>
    <property type="match status" value="1"/>
</dbReference>
<reference evidence="3 4" key="1">
    <citation type="submission" date="2016-08" db="EMBL/GenBank/DDBJ databases">
        <title>Novel Firmicutes and Novel Genomes.</title>
        <authorList>
            <person name="Poppleton D.I."/>
            <person name="Gribaldo S."/>
        </authorList>
    </citation>
    <scope>NUCLEOTIDE SEQUENCE [LARGE SCALE GENOMIC DNA]</scope>
    <source>
        <strain evidence="3 4">CTT3</strain>
    </source>
</reference>
<dbReference type="EMBL" id="MCIB01000001">
    <property type="protein sequence ID" value="RKD34387.1"/>
    <property type="molecule type" value="Genomic_DNA"/>
</dbReference>
<dbReference type="NCBIfam" id="TIGR00277">
    <property type="entry name" value="HDIG"/>
    <property type="match status" value="1"/>
</dbReference>